<name>A0ABN9U1G9_9DINO</name>
<organism evidence="3 4">
    <name type="scientific">Prorocentrum cordatum</name>
    <dbReference type="NCBI Taxonomy" id="2364126"/>
    <lineage>
        <taxon>Eukaryota</taxon>
        <taxon>Sar</taxon>
        <taxon>Alveolata</taxon>
        <taxon>Dinophyceae</taxon>
        <taxon>Prorocentrales</taxon>
        <taxon>Prorocentraceae</taxon>
        <taxon>Prorocentrum</taxon>
    </lineage>
</organism>
<dbReference type="PROSITE" id="PS50102">
    <property type="entry name" value="RRM"/>
    <property type="match status" value="1"/>
</dbReference>
<keyword evidence="1" id="KW-0694">RNA-binding</keyword>
<dbReference type="InterPro" id="IPR035979">
    <property type="entry name" value="RBD_domain_sf"/>
</dbReference>
<dbReference type="InterPro" id="IPR012677">
    <property type="entry name" value="Nucleotide-bd_a/b_plait_sf"/>
</dbReference>
<keyword evidence="4" id="KW-1185">Reference proteome</keyword>
<dbReference type="SUPFAM" id="SSF54928">
    <property type="entry name" value="RNA-binding domain, RBD"/>
    <property type="match status" value="1"/>
</dbReference>
<dbReference type="InterPro" id="IPR000504">
    <property type="entry name" value="RRM_dom"/>
</dbReference>
<evidence type="ECO:0000256" key="1">
    <source>
        <dbReference type="PROSITE-ProRule" id="PRU00176"/>
    </source>
</evidence>
<dbReference type="SMART" id="SM00360">
    <property type="entry name" value="RRM"/>
    <property type="match status" value="1"/>
</dbReference>
<gene>
    <name evidence="3" type="ORF">PCOR1329_LOCUS44068</name>
</gene>
<evidence type="ECO:0000259" key="2">
    <source>
        <dbReference type="PROSITE" id="PS50102"/>
    </source>
</evidence>
<reference evidence="3" key="1">
    <citation type="submission" date="2023-10" db="EMBL/GenBank/DDBJ databases">
        <authorList>
            <person name="Chen Y."/>
            <person name="Shah S."/>
            <person name="Dougan E. K."/>
            <person name="Thang M."/>
            <person name="Chan C."/>
        </authorList>
    </citation>
    <scope>NUCLEOTIDE SEQUENCE [LARGE SCALE GENOMIC DNA]</scope>
</reference>
<protein>
    <recommendedName>
        <fullName evidence="2">RRM domain-containing protein</fullName>
    </recommendedName>
</protein>
<evidence type="ECO:0000313" key="3">
    <source>
        <dbReference type="EMBL" id="CAK0852112.1"/>
    </source>
</evidence>
<evidence type="ECO:0000313" key="4">
    <source>
        <dbReference type="Proteomes" id="UP001189429"/>
    </source>
</evidence>
<feature type="domain" description="RRM" evidence="2">
    <location>
        <begin position="61"/>
        <end position="147"/>
    </location>
</feature>
<dbReference type="Gene3D" id="3.30.70.330">
    <property type="match status" value="1"/>
</dbReference>
<dbReference type="CDD" id="cd12254">
    <property type="entry name" value="RRM_hnRNPH_ESRPs_RBM12_like"/>
    <property type="match status" value="1"/>
</dbReference>
<dbReference type="Proteomes" id="UP001189429">
    <property type="component" value="Unassembled WGS sequence"/>
</dbReference>
<dbReference type="EMBL" id="CAUYUJ010015294">
    <property type="protein sequence ID" value="CAK0852112.1"/>
    <property type="molecule type" value="Genomic_DNA"/>
</dbReference>
<accession>A0ABN9U1G9</accession>
<comment type="caution">
    <text evidence="3">The sequence shown here is derived from an EMBL/GenBank/DDBJ whole genome shotgun (WGS) entry which is preliminary data.</text>
</comment>
<proteinExistence type="predicted"/>
<sequence>MPAAALAGAVAPCARAVGRTLAGSAIPAAAAAGNRRSFAADAFRPPEIRGLGAPLPVGGPPRLRLRGLPFHATADDVRRFFRGFQLAPTSPRGADVELLRGHAGRPTGQGFAYFEDPVEAMRAADALHERPFRVDGTRVYRVDVLEDFKGRAIVKEEDREEGKLRTSSGRE</sequence>